<keyword evidence="1" id="KW-0812">Transmembrane</keyword>
<evidence type="ECO:0000313" key="4">
    <source>
        <dbReference type="Proteomes" id="UP001251870"/>
    </source>
</evidence>
<dbReference type="InterPro" id="IPR051158">
    <property type="entry name" value="Metallophosphoesterase_sf"/>
</dbReference>
<evidence type="ECO:0000259" key="2">
    <source>
        <dbReference type="Pfam" id="PF00149"/>
    </source>
</evidence>
<keyword evidence="1" id="KW-1133">Transmembrane helix</keyword>
<keyword evidence="4" id="KW-1185">Reference proteome</keyword>
<dbReference type="InterPro" id="IPR004843">
    <property type="entry name" value="Calcineurin-like_PHP"/>
</dbReference>
<dbReference type="InterPro" id="IPR029052">
    <property type="entry name" value="Metallo-depent_PP-like"/>
</dbReference>
<feature type="transmembrane region" description="Helical" evidence="1">
    <location>
        <begin position="12"/>
        <end position="32"/>
    </location>
</feature>
<dbReference type="PANTHER" id="PTHR31302:SF20">
    <property type="entry name" value="CONSERVED PROTEIN"/>
    <property type="match status" value="1"/>
</dbReference>
<dbReference type="PANTHER" id="PTHR31302">
    <property type="entry name" value="TRANSMEMBRANE PROTEIN WITH METALLOPHOSPHOESTERASE DOMAIN-RELATED"/>
    <property type="match status" value="1"/>
</dbReference>
<comment type="caution">
    <text evidence="3">The sequence shown here is derived from an EMBL/GenBank/DDBJ whole genome shotgun (WGS) entry which is preliminary data.</text>
</comment>
<sequence length="316" mass="33820">MPALLRQVGTASALGAGLSAAVGVGVGALAYGRWIGARRFRLQHHELELLPAGARPLRLLHISDIHFVPGDRGKAQWLQSLAELEPDLVINTGDNLSYPESVPQVLEALAPLRRFPGVFVPGSNDYFIARRKNPLAYLLGPSRLAADPPQLPWRSFFAQLSASGWVDLTNRSHQMSVGGRLLQFSGVDDPHIDRDRFPGWPAGTARSNGVRIGVAHAPVRRVLQRFAETGADLILAGHTHGGQVCLPGERALTTNCDLPRRQAKGISTVRAGSGARPASGAQTALHVSGGIGTVVRAPFRLNCPPEACVIDLLPHH</sequence>
<evidence type="ECO:0000256" key="1">
    <source>
        <dbReference type="SAM" id="Phobius"/>
    </source>
</evidence>
<keyword evidence="1" id="KW-0472">Membrane</keyword>
<evidence type="ECO:0000313" key="3">
    <source>
        <dbReference type="EMBL" id="MDR8019257.1"/>
    </source>
</evidence>
<dbReference type="EMBL" id="JAVKGR010000006">
    <property type="protein sequence ID" value="MDR8019257.1"/>
    <property type="molecule type" value="Genomic_DNA"/>
</dbReference>
<feature type="domain" description="Calcineurin-like phosphoesterase" evidence="2">
    <location>
        <begin position="57"/>
        <end position="241"/>
    </location>
</feature>
<dbReference type="SUPFAM" id="SSF56300">
    <property type="entry name" value="Metallo-dependent phosphatases"/>
    <property type="match status" value="1"/>
</dbReference>
<dbReference type="Gene3D" id="3.60.21.10">
    <property type="match status" value="1"/>
</dbReference>
<proteinExistence type="predicted"/>
<name>A0ABU2DRX4_9MICC</name>
<accession>A0ABU2DRX4</accession>
<organism evidence="3 4">
    <name type="scientific">Nesterenkonia aerolata</name>
    <dbReference type="NCBI Taxonomy" id="3074079"/>
    <lineage>
        <taxon>Bacteria</taxon>
        <taxon>Bacillati</taxon>
        <taxon>Actinomycetota</taxon>
        <taxon>Actinomycetes</taxon>
        <taxon>Micrococcales</taxon>
        <taxon>Micrococcaceae</taxon>
        <taxon>Nesterenkonia</taxon>
    </lineage>
</organism>
<protein>
    <submittedName>
        <fullName evidence="3">Metallophosphoesterase</fullName>
    </submittedName>
</protein>
<dbReference type="Proteomes" id="UP001251870">
    <property type="component" value="Unassembled WGS sequence"/>
</dbReference>
<reference evidence="3 4" key="1">
    <citation type="submission" date="2023-09" db="EMBL/GenBank/DDBJ databases">
        <title>Description of three actinobacteria isolated from air of manufacturing shop in a pharmaceutical factory.</title>
        <authorList>
            <person name="Zhang D.-F."/>
        </authorList>
    </citation>
    <scope>NUCLEOTIDE SEQUENCE [LARGE SCALE GENOMIC DNA]</scope>
    <source>
        <strain evidence="3 4">LY-0111</strain>
    </source>
</reference>
<dbReference type="Pfam" id="PF00149">
    <property type="entry name" value="Metallophos"/>
    <property type="match status" value="1"/>
</dbReference>
<gene>
    <name evidence="3" type="ORF">RIL96_06725</name>
</gene>
<dbReference type="RefSeq" id="WP_310548246.1">
    <property type="nucleotide sequence ID" value="NZ_JAVKGR010000006.1"/>
</dbReference>